<gene>
    <name evidence="1" type="ORF">BDN72DRAFT_900101</name>
</gene>
<evidence type="ECO:0000313" key="2">
    <source>
        <dbReference type="Proteomes" id="UP000308600"/>
    </source>
</evidence>
<dbReference type="Proteomes" id="UP000308600">
    <property type="component" value="Unassembled WGS sequence"/>
</dbReference>
<name>A0ACD3AK98_9AGAR</name>
<accession>A0ACD3AK98</accession>
<reference evidence="1 2" key="1">
    <citation type="journal article" date="2019" name="Nat. Ecol. Evol.">
        <title>Megaphylogeny resolves global patterns of mushroom evolution.</title>
        <authorList>
            <person name="Varga T."/>
            <person name="Krizsan K."/>
            <person name="Foldi C."/>
            <person name="Dima B."/>
            <person name="Sanchez-Garcia M."/>
            <person name="Sanchez-Ramirez S."/>
            <person name="Szollosi G.J."/>
            <person name="Szarkandi J.G."/>
            <person name="Papp V."/>
            <person name="Albert L."/>
            <person name="Andreopoulos W."/>
            <person name="Angelini C."/>
            <person name="Antonin V."/>
            <person name="Barry K.W."/>
            <person name="Bougher N.L."/>
            <person name="Buchanan P."/>
            <person name="Buyck B."/>
            <person name="Bense V."/>
            <person name="Catcheside P."/>
            <person name="Chovatia M."/>
            <person name="Cooper J."/>
            <person name="Damon W."/>
            <person name="Desjardin D."/>
            <person name="Finy P."/>
            <person name="Geml J."/>
            <person name="Haridas S."/>
            <person name="Hughes K."/>
            <person name="Justo A."/>
            <person name="Karasinski D."/>
            <person name="Kautmanova I."/>
            <person name="Kiss B."/>
            <person name="Kocsube S."/>
            <person name="Kotiranta H."/>
            <person name="LaButti K.M."/>
            <person name="Lechner B.E."/>
            <person name="Liimatainen K."/>
            <person name="Lipzen A."/>
            <person name="Lukacs Z."/>
            <person name="Mihaltcheva S."/>
            <person name="Morgado L.N."/>
            <person name="Niskanen T."/>
            <person name="Noordeloos M.E."/>
            <person name="Ohm R.A."/>
            <person name="Ortiz-Santana B."/>
            <person name="Ovrebo C."/>
            <person name="Racz N."/>
            <person name="Riley R."/>
            <person name="Savchenko A."/>
            <person name="Shiryaev A."/>
            <person name="Soop K."/>
            <person name="Spirin V."/>
            <person name="Szebenyi C."/>
            <person name="Tomsovsky M."/>
            <person name="Tulloss R.E."/>
            <person name="Uehling J."/>
            <person name="Grigoriev I.V."/>
            <person name="Vagvolgyi C."/>
            <person name="Papp T."/>
            <person name="Martin F.M."/>
            <person name="Miettinen O."/>
            <person name="Hibbett D.S."/>
            <person name="Nagy L.G."/>
        </authorList>
    </citation>
    <scope>NUCLEOTIDE SEQUENCE [LARGE SCALE GENOMIC DNA]</scope>
    <source>
        <strain evidence="1 2">NL-1719</strain>
    </source>
</reference>
<dbReference type="EMBL" id="ML208415">
    <property type="protein sequence ID" value="TFK66103.1"/>
    <property type="molecule type" value="Genomic_DNA"/>
</dbReference>
<protein>
    <submittedName>
        <fullName evidence="1">Uncharacterized protein</fullName>
    </submittedName>
</protein>
<evidence type="ECO:0000313" key="1">
    <source>
        <dbReference type="EMBL" id="TFK66103.1"/>
    </source>
</evidence>
<organism evidence="1 2">
    <name type="scientific">Pluteus cervinus</name>
    <dbReference type="NCBI Taxonomy" id="181527"/>
    <lineage>
        <taxon>Eukaryota</taxon>
        <taxon>Fungi</taxon>
        <taxon>Dikarya</taxon>
        <taxon>Basidiomycota</taxon>
        <taxon>Agaricomycotina</taxon>
        <taxon>Agaricomycetes</taxon>
        <taxon>Agaricomycetidae</taxon>
        <taxon>Agaricales</taxon>
        <taxon>Pluteineae</taxon>
        <taxon>Pluteaceae</taxon>
        <taxon>Pluteus</taxon>
    </lineage>
</organism>
<sequence>MAVEDSRFNDEESDNPGTKNGKANLVVPVNSSLSLGPQNVGLCSLPRTSFFVSVYSLLPSSPYISNDHQNSPHHWTVSLHREFSHKFDLLCSKLPKNRRICHARLDDGNSKYWMLDGVETGNGIGDRQAQDIGGVICTNTTFVINKHRPPIAISLHDTAFNPPNIIRKPSPSVTTLLPTLSPSTVTPTFFAWTVAMATAAPGVTTHDHRRTFGFNYP</sequence>
<proteinExistence type="predicted"/>
<keyword evidence="2" id="KW-1185">Reference proteome</keyword>